<dbReference type="CDD" id="cd05233">
    <property type="entry name" value="SDR_c"/>
    <property type="match status" value="1"/>
</dbReference>
<dbReference type="PRINTS" id="PR00081">
    <property type="entry name" value="GDHRDH"/>
</dbReference>
<evidence type="ECO:0000313" key="4">
    <source>
        <dbReference type="Proteomes" id="UP001500975"/>
    </source>
</evidence>
<evidence type="ECO:0000256" key="2">
    <source>
        <dbReference type="ARBA" id="ARBA00023002"/>
    </source>
</evidence>
<accession>A0ABP8HGP4</accession>
<evidence type="ECO:0000256" key="1">
    <source>
        <dbReference type="ARBA" id="ARBA00006484"/>
    </source>
</evidence>
<dbReference type="Pfam" id="PF13561">
    <property type="entry name" value="adh_short_C2"/>
    <property type="match status" value="1"/>
</dbReference>
<comment type="similarity">
    <text evidence="1">Belongs to the short-chain dehydrogenases/reductases (SDR) family.</text>
</comment>
<evidence type="ECO:0000313" key="3">
    <source>
        <dbReference type="EMBL" id="GAA4339126.1"/>
    </source>
</evidence>
<sequence>MAHMPTVLITGAASGIGRDTARLFAATGWACVLVDRNAEALQALGRELPPPPAGAHVLRDIDLSDAAQVASLREGTPVLDAILNNAGMSDASNTPLVAQEPAQLERLLALNLAAPAAVVDACTPLLRPGARIVNVSSGAGLHAIPWRGAYSPSKAGLIAQTRALAEAQPGWCAAVLAPGFVRTELVDGLIHAGRIDPARAVAKIPLGRMAAPAELAQALYFLASPGARPLSGQVLAVNGGSSIYGGSQAFAPAALPVLPLDLPLWLEVCGGDEAPWQALTAASTSAGQGRYAACLDLSPLHAGPAGLLRAVHAAAVRFAARHEQQASLTLLLPQASPGRWQDAGDAAAAHMLVATLACEWGPRALRINALEVPPSFEPSALHPLLRYACGAAAQYLTGQTVAVRTDAPRESP</sequence>
<dbReference type="InterPro" id="IPR036291">
    <property type="entry name" value="NAD(P)-bd_dom_sf"/>
</dbReference>
<dbReference type="EMBL" id="BAABGJ010000015">
    <property type="protein sequence ID" value="GAA4339126.1"/>
    <property type="molecule type" value="Genomic_DNA"/>
</dbReference>
<dbReference type="PANTHER" id="PTHR42760">
    <property type="entry name" value="SHORT-CHAIN DEHYDROGENASES/REDUCTASES FAMILY MEMBER"/>
    <property type="match status" value="1"/>
</dbReference>
<gene>
    <name evidence="3" type="ORF">GCM10023165_18190</name>
</gene>
<dbReference type="PRINTS" id="PR00080">
    <property type="entry name" value="SDRFAMILY"/>
</dbReference>
<reference evidence="4" key="1">
    <citation type="journal article" date="2019" name="Int. J. Syst. Evol. Microbiol.">
        <title>The Global Catalogue of Microorganisms (GCM) 10K type strain sequencing project: providing services to taxonomists for standard genome sequencing and annotation.</title>
        <authorList>
            <consortium name="The Broad Institute Genomics Platform"/>
            <consortium name="The Broad Institute Genome Sequencing Center for Infectious Disease"/>
            <person name="Wu L."/>
            <person name="Ma J."/>
        </authorList>
    </citation>
    <scope>NUCLEOTIDE SEQUENCE [LARGE SCALE GENOMIC DNA]</scope>
    <source>
        <strain evidence="4">JCM 17804</strain>
    </source>
</reference>
<dbReference type="PANTHER" id="PTHR42760:SF133">
    <property type="entry name" value="3-OXOACYL-[ACYL-CARRIER-PROTEIN] REDUCTASE"/>
    <property type="match status" value="1"/>
</dbReference>
<proteinExistence type="inferred from homology"/>
<evidence type="ECO:0008006" key="5">
    <source>
        <dbReference type="Google" id="ProtNLM"/>
    </source>
</evidence>
<dbReference type="Gene3D" id="3.40.50.720">
    <property type="entry name" value="NAD(P)-binding Rossmann-like Domain"/>
    <property type="match status" value="1"/>
</dbReference>
<keyword evidence="4" id="KW-1185">Reference proteome</keyword>
<dbReference type="SUPFAM" id="SSF51735">
    <property type="entry name" value="NAD(P)-binding Rossmann-fold domains"/>
    <property type="match status" value="1"/>
</dbReference>
<comment type="caution">
    <text evidence="3">The sequence shown here is derived from an EMBL/GenBank/DDBJ whole genome shotgun (WGS) entry which is preliminary data.</text>
</comment>
<dbReference type="Proteomes" id="UP001500975">
    <property type="component" value="Unassembled WGS sequence"/>
</dbReference>
<protein>
    <recommendedName>
        <fullName evidence="5">NAD(P)-dependent dehydrogenase (Short-subunit alcohol dehydrogenase family)</fullName>
    </recommendedName>
</protein>
<organism evidence="3 4">
    <name type="scientific">Variovorax defluvii</name>
    <dbReference type="NCBI Taxonomy" id="913761"/>
    <lineage>
        <taxon>Bacteria</taxon>
        <taxon>Pseudomonadati</taxon>
        <taxon>Pseudomonadota</taxon>
        <taxon>Betaproteobacteria</taxon>
        <taxon>Burkholderiales</taxon>
        <taxon>Comamonadaceae</taxon>
        <taxon>Variovorax</taxon>
    </lineage>
</organism>
<keyword evidence="2" id="KW-0560">Oxidoreductase</keyword>
<name>A0ABP8HGP4_9BURK</name>
<dbReference type="InterPro" id="IPR002347">
    <property type="entry name" value="SDR_fam"/>
</dbReference>